<name>X1N107_9ZZZZ</name>
<organism evidence="1">
    <name type="scientific">marine sediment metagenome</name>
    <dbReference type="NCBI Taxonomy" id="412755"/>
    <lineage>
        <taxon>unclassified sequences</taxon>
        <taxon>metagenomes</taxon>
        <taxon>ecological metagenomes</taxon>
    </lineage>
</organism>
<dbReference type="AlphaFoldDB" id="X1N107"/>
<evidence type="ECO:0000313" key="1">
    <source>
        <dbReference type="EMBL" id="GAI20525.1"/>
    </source>
</evidence>
<comment type="caution">
    <text evidence="1">The sequence shown here is derived from an EMBL/GenBank/DDBJ whole genome shotgun (WGS) entry which is preliminary data.</text>
</comment>
<gene>
    <name evidence="1" type="ORF">S06H3_25299</name>
</gene>
<sequence length="71" mass="8013">MGTVKLEDIIGYGINGKNVCVNCVTVEERNKSNELNYILESEMDFSHRNEGIICDRCGKELIYGEQPSMDP</sequence>
<reference evidence="1" key="1">
    <citation type="journal article" date="2014" name="Front. Microbiol.">
        <title>High frequency of phylogenetically diverse reductive dehalogenase-homologous genes in deep subseafloor sedimentary metagenomes.</title>
        <authorList>
            <person name="Kawai M."/>
            <person name="Futagami T."/>
            <person name="Toyoda A."/>
            <person name="Takaki Y."/>
            <person name="Nishi S."/>
            <person name="Hori S."/>
            <person name="Arai W."/>
            <person name="Tsubouchi T."/>
            <person name="Morono Y."/>
            <person name="Uchiyama I."/>
            <person name="Ito T."/>
            <person name="Fujiyama A."/>
            <person name="Inagaki F."/>
            <person name="Takami H."/>
        </authorList>
    </citation>
    <scope>NUCLEOTIDE SEQUENCE</scope>
    <source>
        <strain evidence="1">Expedition CK06-06</strain>
    </source>
</reference>
<proteinExistence type="predicted"/>
<dbReference type="EMBL" id="BARV01014558">
    <property type="protein sequence ID" value="GAI20525.1"/>
    <property type="molecule type" value="Genomic_DNA"/>
</dbReference>
<accession>X1N107</accession>
<protein>
    <submittedName>
        <fullName evidence="1">Uncharacterized protein</fullName>
    </submittedName>
</protein>